<protein>
    <submittedName>
        <fullName evidence="2">(rape) hypothetical protein</fullName>
    </submittedName>
</protein>
<proteinExistence type="predicted"/>
<dbReference type="SUPFAM" id="SSF47923">
    <property type="entry name" value="Ypt/Rab-GAP domain of gyp1p"/>
    <property type="match status" value="1"/>
</dbReference>
<organism evidence="2">
    <name type="scientific">Brassica napus</name>
    <name type="common">Rape</name>
    <dbReference type="NCBI Taxonomy" id="3708"/>
    <lineage>
        <taxon>Eukaryota</taxon>
        <taxon>Viridiplantae</taxon>
        <taxon>Streptophyta</taxon>
        <taxon>Embryophyta</taxon>
        <taxon>Tracheophyta</taxon>
        <taxon>Spermatophyta</taxon>
        <taxon>Magnoliopsida</taxon>
        <taxon>eudicotyledons</taxon>
        <taxon>Gunneridae</taxon>
        <taxon>Pentapetalae</taxon>
        <taxon>rosids</taxon>
        <taxon>malvids</taxon>
        <taxon>Brassicales</taxon>
        <taxon>Brassicaceae</taxon>
        <taxon>Brassiceae</taxon>
        <taxon>Brassica</taxon>
    </lineage>
</organism>
<dbReference type="Proteomes" id="UP001295469">
    <property type="component" value="Chromosome C07"/>
</dbReference>
<reference evidence="2" key="1">
    <citation type="submission" date="2021-01" db="EMBL/GenBank/DDBJ databases">
        <authorList>
            <consortium name="Genoscope - CEA"/>
            <person name="William W."/>
        </authorList>
    </citation>
    <scope>NUCLEOTIDE SEQUENCE</scope>
</reference>
<evidence type="ECO:0000313" key="2">
    <source>
        <dbReference type="EMBL" id="CAF1963980.1"/>
    </source>
</evidence>
<name>A0A816LZ65_BRANA</name>
<feature type="compositionally biased region" description="Low complexity" evidence="1">
    <location>
        <begin position="11"/>
        <end position="27"/>
    </location>
</feature>
<dbReference type="EMBL" id="HG994371">
    <property type="protein sequence ID" value="CAF1963980.1"/>
    <property type="molecule type" value="Genomic_DNA"/>
</dbReference>
<sequence length="257" mass="29419">MKALRRIQTRSSFPNPSSPLFSSSPSSPWTHLRSALVLVTSSSPASSSSSSNPHRLKSPWSRFKRKKPLTLRRWKRCFTPDGRLRKRGVYLLKKVRSRGIDPSIRSEVWPFLLGVCDLNSSKEERGATRTQRSFMLTFQNAEKRMRDYAGNAKSFRDKTEVSLPMIFLMNSLSNHRLFELTLLEQRSTIKVPTPVVIIDQDSDPDATVVEANVYLESSGKHNKFAITKAQHELRPNNLRNLQETESVVTEVRKTFDL</sequence>
<dbReference type="AlphaFoldDB" id="A0A816LZ65"/>
<feature type="region of interest" description="Disordered" evidence="1">
    <location>
        <begin position="1"/>
        <end position="27"/>
    </location>
</feature>
<evidence type="ECO:0000256" key="1">
    <source>
        <dbReference type="SAM" id="MobiDB-lite"/>
    </source>
</evidence>
<dbReference type="InterPro" id="IPR035969">
    <property type="entry name" value="Rab-GAP_TBC_sf"/>
</dbReference>
<gene>
    <name evidence="2" type="ORF">DARMORV10_C07P12620.1</name>
</gene>
<accession>A0A816LZ65</accession>